<comment type="caution">
    <text evidence="3">The sequence shown here is derived from an EMBL/GenBank/DDBJ whole genome shotgun (WGS) entry which is preliminary data.</text>
</comment>
<dbReference type="PANTHER" id="PTHR45138">
    <property type="entry name" value="REGULATORY COMPONENTS OF SENSORY TRANSDUCTION SYSTEM"/>
    <property type="match status" value="1"/>
</dbReference>
<feature type="domain" description="GGDEF" evidence="2">
    <location>
        <begin position="477"/>
        <end position="611"/>
    </location>
</feature>
<feature type="coiled-coil region" evidence="1">
    <location>
        <begin position="262"/>
        <end position="289"/>
    </location>
</feature>
<dbReference type="Gene3D" id="3.30.70.270">
    <property type="match status" value="1"/>
</dbReference>
<dbReference type="InterPro" id="IPR050469">
    <property type="entry name" value="Diguanylate_Cyclase"/>
</dbReference>
<dbReference type="SUPFAM" id="SSF55073">
    <property type="entry name" value="Nucleotide cyclase"/>
    <property type="match status" value="1"/>
</dbReference>
<name>A0ABW7CAC8_9CYAN</name>
<dbReference type="PANTHER" id="PTHR45138:SF9">
    <property type="entry name" value="DIGUANYLATE CYCLASE DGCM-RELATED"/>
    <property type="match status" value="1"/>
</dbReference>
<reference evidence="4" key="1">
    <citation type="journal article" date="2024" name="Algal Res.">
        <title>Biochemical, toxicological and genomic investigation of a high-biomass producing Limnothrix strain isolated from Italian shallow drinking water reservoir.</title>
        <authorList>
            <person name="Simonazzi M."/>
            <person name="Shishido T.K."/>
            <person name="Delbaje E."/>
            <person name="Wahlsten M."/>
            <person name="Fewer D.P."/>
            <person name="Sivonen K."/>
            <person name="Pezzolesi L."/>
            <person name="Pistocchi R."/>
        </authorList>
    </citation>
    <scope>NUCLEOTIDE SEQUENCE [LARGE SCALE GENOMIC DNA]</scope>
    <source>
        <strain evidence="4">LRLZ20PSL1</strain>
    </source>
</reference>
<keyword evidence="3" id="KW-0808">Transferase</keyword>
<dbReference type="InterPro" id="IPR029016">
    <property type="entry name" value="GAF-like_dom_sf"/>
</dbReference>
<accession>A0ABW7CAC8</accession>
<dbReference type="SMART" id="SM00065">
    <property type="entry name" value="GAF"/>
    <property type="match status" value="1"/>
</dbReference>
<evidence type="ECO:0000259" key="2">
    <source>
        <dbReference type="PROSITE" id="PS50887"/>
    </source>
</evidence>
<dbReference type="SUPFAM" id="SSF55785">
    <property type="entry name" value="PYP-like sensor domain (PAS domain)"/>
    <property type="match status" value="1"/>
</dbReference>
<dbReference type="InterPro" id="IPR046342">
    <property type="entry name" value="CBS_dom_sf"/>
</dbReference>
<keyword evidence="4" id="KW-1185">Reference proteome</keyword>
<gene>
    <name evidence="3" type="ORF">VPK24_09265</name>
</gene>
<dbReference type="Proteomes" id="UP001604335">
    <property type="component" value="Unassembled WGS sequence"/>
</dbReference>
<dbReference type="EC" id="2.7.7.65" evidence="3"/>
<evidence type="ECO:0000256" key="1">
    <source>
        <dbReference type="SAM" id="Coils"/>
    </source>
</evidence>
<evidence type="ECO:0000313" key="3">
    <source>
        <dbReference type="EMBL" id="MFG3817823.1"/>
    </source>
</evidence>
<dbReference type="SMART" id="SM00267">
    <property type="entry name" value="GGDEF"/>
    <property type="match status" value="1"/>
</dbReference>
<dbReference type="Gene3D" id="3.30.450.40">
    <property type="match status" value="1"/>
</dbReference>
<dbReference type="SUPFAM" id="SSF54631">
    <property type="entry name" value="CBS-domain pair"/>
    <property type="match status" value="1"/>
</dbReference>
<dbReference type="InterPro" id="IPR043128">
    <property type="entry name" value="Rev_trsase/Diguanyl_cyclase"/>
</dbReference>
<dbReference type="Pfam" id="PF00990">
    <property type="entry name" value="GGDEF"/>
    <property type="match status" value="1"/>
</dbReference>
<sequence>MEIEAAVQRTFATGSASGSVAEAARRWMALPDSAARSSCLLVLESNQLKGVVLPRDLLRALATQPTRLLGTIAQAVQPILLKDLGQWIGTIEGLRTLLDLFTRQDLDILPVVDGGLRPLGVLPLMVVSQELILRLQQQADHRDLAEQQLMTAYAEMRGMLEALPDLVLELSTEQAHVRVMPTQLAQVSNHGGELINQMVEILTDSTRSGPWLAAAREAIRQQRSLSLEYSLRLGEQEAWFIANIAPTSHSSVIWVARDISDRKRAERALAEANVQLKAWIDTLERRNQELKLLGDLSGLLQTCLSIAEAGRALPSVLMALFPRCSGGVFLYDDSKGVFSLISQWGDGFSSQSTFAFRHCWALRRGRSHRVEAGPQNLRCQHAFEGFIGESLCMPLVGRGQTLGLLHLCTQPNQRLISEYQPMATAVAEHLGLALSDMQSRQKHNLVALQDEDAQLFNRQYLEQRLQRDLLNMARAQQPLSLLAIALDGLAVAERLSGQDTSRYLLQRVVMRLRNHISELEALGRYGKYDLVLLLPNTEIEEACRRAERLRQLLSSLDASLLEFAPQGIGVAIGIASFPDHGRTAAELLHRADVALYRARSGKGNGIVPYSLPDSDRA</sequence>
<evidence type="ECO:0000313" key="4">
    <source>
        <dbReference type="Proteomes" id="UP001604335"/>
    </source>
</evidence>
<organism evidence="3 4">
    <name type="scientific">Limnothrix redekei LRLZ20PSL1</name>
    <dbReference type="NCBI Taxonomy" id="3112953"/>
    <lineage>
        <taxon>Bacteria</taxon>
        <taxon>Bacillati</taxon>
        <taxon>Cyanobacteriota</taxon>
        <taxon>Cyanophyceae</taxon>
        <taxon>Pseudanabaenales</taxon>
        <taxon>Pseudanabaenaceae</taxon>
        <taxon>Limnothrix</taxon>
    </lineage>
</organism>
<dbReference type="InterPro" id="IPR000160">
    <property type="entry name" value="GGDEF_dom"/>
</dbReference>
<dbReference type="GO" id="GO:0052621">
    <property type="term" value="F:diguanylate cyclase activity"/>
    <property type="evidence" value="ECO:0007669"/>
    <property type="project" value="UniProtKB-EC"/>
</dbReference>
<dbReference type="SUPFAM" id="SSF55781">
    <property type="entry name" value="GAF domain-like"/>
    <property type="match status" value="1"/>
</dbReference>
<dbReference type="Pfam" id="PF13185">
    <property type="entry name" value="GAF_2"/>
    <property type="match status" value="1"/>
</dbReference>
<dbReference type="InterPro" id="IPR003018">
    <property type="entry name" value="GAF"/>
</dbReference>
<dbReference type="InterPro" id="IPR035965">
    <property type="entry name" value="PAS-like_dom_sf"/>
</dbReference>
<dbReference type="CDD" id="cd01949">
    <property type="entry name" value="GGDEF"/>
    <property type="match status" value="1"/>
</dbReference>
<keyword evidence="3" id="KW-0548">Nucleotidyltransferase</keyword>
<keyword evidence="1" id="KW-0175">Coiled coil</keyword>
<dbReference type="EMBL" id="JAZAQF010000057">
    <property type="protein sequence ID" value="MFG3817823.1"/>
    <property type="molecule type" value="Genomic_DNA"/>
</dbReference>
<dbReference type="Gene3D" id="3.10.580.10">
    <property type="entry name" value="CBS-domain"/>
    <property type="match status" value="1"/>
</dbReference>
<proteinExistence type="predicted"/>
<dbReference type="RefSeq" id="WP_393012407.1">
    <property type="nucleotide sequence ID" value="NZ_JAZAQF010000057.1"/>
</dbReference>
<dbReference type="PROSITE" id="PS50887">
    <property type="entry name" value="GGDEF"/>
    <property type="match status" value="1"/>
</dbReference>
<dbReference type="InterPro" id="IPR029787">
    <property type="entry name" value="Nucleotide_cyclase"/>
</dbReference>
<dbReference type="Gene3D" id="3.30.450.20">
    <property type="entry name" value="PAS domain"/>
    <property type="match status" value="1"/>
</dbReference>
<protein>
    <submittedName>
        <fullName evidence="3">Diguanylate cyclase</fullName>
        <ecNumber evidence="3">2.7.7.65</ecNumber>
    </submittedName>
</protein>
<dbReference type="NCBIfam" id="TIGR00254">
    <property type="entry name" value="GGDEF"/>
    <property type="match status" value="1"/>
</dbReference>